<protein>
    <recommendedName>
        <fullName evidence="3">LVIVD repeat-containing protein</fullName>
    </recommendedName>
</protein>
<evidence type="ECO:0000313" key="2">
    <source>
        <dbReference type="Proteomes" id="UP000663203"/>
    </source>
</evidence>
<dbReference type="GeneID" id="63186247"/>
<evidence type="ECO:0000313" key="1">
    <source>
        <dbReference type="EMBL" id="QSW99954.1"/>
    </source>
</evidence>
<keyword evidence="2" id="KW-1185">Reference proteome</keyword>
<evidence type="ECO:0008006" key="3">
    <source>
        <dbReference type="Google" id="ProtNLM"/>
    </source>
</evidence>
<dbReference type="KEGG" id="hakz:J0X25_03040"/>
<dbReference type="Proteomes" id="UP000663203">
    <property type="component" value="Chromosome"/>
</dbReference>
<name>A0A8A2VHW0_9EURY</name>
<dbReference type="AlphaFoldDB" id="A0A8A2VHW0"/>
<sequence length="461" mass="48881">MHRRAFLRAGGAAGVTLTLPQTTAATAVDADPEAFEPLGSVEVTGAAEAVVGDDGETAYLATTAGFATVDIRDPSAPELLEHRYPLSVDGVSFSDIYDVKVDGDRLAVVGPANPTSAEVFHGFAIYDVSDPADPVLVGHPYETGFSIHNCAFENGILYVTHYEFDGDSLVVYDVGDGVSEIGRWSLLEHDPDWEAVDPLARTPHDVTVRDGIASLAHWDAGTYLLDVSDPAAPTYVSHVRSADLEETRDRGGRAGAYGLPGNDHYAAVDDTGDLLAVGREAWSIDGESWAPDDPEPDGPGGIDLYDISDPENPAELASIEAPETDDASMTGTWTTSHNFELRDGRLYSSWYQGGLAVHDVTEPAEPVELARWRETDTAAFWTARVAVPGETLVASSTGQTANLETDGGLYTFPIGFADADRDADGDGDAGRRDSIPGFTGAAGLAGGAVALEWLRRRARDA</sequence>
<dbReference type="Pfam" id="PF08309">
    <property type="entry name" value="LVIVD"/>
    <property type="match status" value="3"/>
</dbReference>
<dbReference type="InterPro" id="IPR006311">
    <property type="entry name" value="TAT_signal"/>
</dbReference>
<accession>A0A8A2VHW0</accession>
<organism evidence="1 2">
    <name type="scientific">Haloterrigena alkaliphila</name>
    <dbReference type="NCBI Taxonomy" id="2816475"/>
    <lineage>
        <taxon>Archaea</taxon>
        <taxon>Methanobacteriati</taxon>
        <taxon>Methanobacteriota</taxon>
        <taxon>Stenosarchaea group</taxon>
        <taxon>Halobacteria</taxon>
        <taxon>Halobacteriales</taxon>
        <taxon>Natrialbaceae</taxon>
        <taxon>Haloterrigena</taxon>
    </lineage>
</organism>
<dbReference type="InterPro" id="IPR013211">
    <property type="entry name" value="LVIVD"/>
</dbReference>
<dbReference type="PROSITE" id="PS51318">
    <property type="entry name" value="TAT"/>
    <property type="match status" value="1"/>
</dbReference>
<reference evidence="1 2" key="1">
    <citation type="submission" date="2021-03" db="EMBL/GenBank/DDBJ databases">
        <title>Haloterrigena longa sp. nov. and Haloterrigena limicola sp. nov., extremely halophilic archaea isolated from a salt lake.</title>
        <authorList>
            <person name="Henglin C."/>
        </authorList>
    </citation>
    <scope>NUCLEOTIDE SEQUENCE [LARGE SCALE GENOMIC DNA]</scope>
    <source>
        <strain evidence="1 2">KZCA68</strain>
    </source>
</reference>
<proteinExistence type="predicted"/>
<dbReference type="EMBL" id="CP071462">
    <property type="protein sequence ID" value="QSW99954.1"/>
    <property type="molecule type" value="Genomic_DNA"/>
</dbReference>
<dbReference type="RefSeq" id="WP_207289559.1">
    <property type="nucleotide sequence ID" value="NZ_CP071462.1"/>
</dbReference>
<gene>
    <name evidence="1" type="ORF">J0X25_03040</name>
</gene>